<keyword evidence="6" id="KW-0812">Transmembrane</keyword>
<dbReference type="EMBL" id="NCVQ01000010">
    <property type="protein sequence ID" value="PWZ08023.1"/>
    <property type="molecule type" value="Genomic_DNA"/>
</dbReference>
<evidence type="ECO:0000256" key="3">
    <source>
        <dbReference type="ARBA" id="ARBA00005784"/>
    </source>
</evidence>
<keyword evidence="4 5" id="KW-0134">Cell wall</keyword>
<organism evidence="7">
    <name type="scientific">Zea mays</name>
    <name type="common">Maize</name>
    <dbReference type="NCBI Taxonomy" id="4577"/>
    <lineage>
        <taxon>Eukaryota</taxon>
        <taxon>Viridiplantae</taxon>
        <taxon>Streptophyta</taxon>
        <taxon>Embryophyta</taxon>
        <taxon>Tracheophyta</taxon>
        <taxon>Spermatophyta</taxon>
        <taxon>Magnoliopsida</taxon>
        <taxon>Liliopsida</taxon>
        <taxon>Poales</taxon>
        <taxon>Poaceae</taxon>
        <taxon>PACMAD clade</taxon>
        <taxon>Panicoideae</taxon>
        <taxon>Andropogonodae</taxon>
        <taxon>Andropogoneae</taxon>
        <taxon>Tripsacinae</taxon>
        <taxon>Zea</taxon>
    </lineage>
</organism>
<dbReference type="GO" id="GO:0016787">
    <property type="term" value="F:hydrolase activity"/>
    <property type="evidence" value="ECO:0007669"/>
    <property type="project" value="UniProtKB-KW"/>
</dbReference>
<proteinExistence type="inferred from homology"/>
<keyword evidence="5" id="KW-0378">Hydrolase</keyword>
<name>A0A3L6DJ08_MAIZE</name>
<dbReference type="Proteomes" id="UP000251960">
    <property type="component" value="Chromosome 9"/>
</dbReference>
<dbReference type="ExpressionAtlas" id="A0A3L6DJ08">
    <property type="expression patterns" value="baseline and differential"/>
</dbReference>
<comment type="subcellular location">
    <subcellularLocation>
        <location evidence="2 5">Secreted</location>
        <location evidence="2 5">Cell wall</location>
    </subcellularLocation>
</comment>
<dbReference type="GO" id="GO:0071555">
    <property type="term" value="P:cell wall organization"/>
    <property type="evidence" value="ECO:0007669"/>
    <property type="project" value="UniProtKB-KW"/>
</dbReference>
<evidence type="ECO:0000256" key="2">
    <source>
        <dbReference type="ARBA" id="ARBA00004191"/>
    </source>
</evidence>
<dbReference type="AlphaFoldDB" id="A0A3L6DJ08"/>
<keyword evidence="6" id="KW-0472">Membrane</keyword>
<keyword evidence="5" id="KW-0964">Secreted</keyword>
<dbReference type="InterPro" id="IPR004963">
    <property type="entry name" value="PAE/NOTUM"/>
</dbReference>
<gene>
    <name evidence="7" type="primary">PAE9_2</name>
    <name evidence="7" type="ORF">Zm00014a_034649</name>
</gene>
<sequence>MGPPRGWTLPAAAVATAGVASVVATIILSAAAADVVEERLTVPMTIVAGAASAGAGKHANKLRRRRLLLLLPLPMATDTDRLSSVRMPFERERQRRLTSLYPAVCLDGSPPAYHLHGGSGAGARSWLLQFEGGGWCNDVRSCAERAGTRRGSTRLMAKAESFSGILSNRPAMNPAYRLAFANLGSPRCSTSVARGYGTLLSPICSGRDWRQPTRFPVLLSGCSAGGLATFFHCDGLKQRLGAAATVKCLSDAGFFLDLSDISGSNTIRQFFSSLVSLQGIQKNLNMDCLNSTSTDNAYLCFFPQFALANIRTPFFILNSAYDVYQFHHILVPPSSDPGGHWSRCKSDPGGCNATQIATLQGLRSGMLTSLRQFKSKPEAGMFINSCFAHCQSELQDTWFAPNSPSIDNKKIAEVVGDWYFERGAAVEIDCAYPCDSTCRNLIPIDKGRGSRQLGAPRRWYRTKKIWLATGVAVTVVVILLMVLIACHGFKCR</sequence>
<protein>
    <recommendedName>
        <fullName evidence="5">Pectin acetylesterase</fullName>
        <ecNumber evidence="5">3.1.1.-</ecNumber>
    </recommendedName>
</protein>
<dbReference type="PANTHER" id="PTHR21562">
    <property type="entry name" value="NOTUM-RELATED"/>
    <property type="match status" value="1"/>
</dbReference>
<keyword evidence="5" id="KW-0961">Cell wall biogenesis/degradation</keyword>
<evidence type="ECO:0000256" key="5">
    <source>
        <dbReference type="RuleBase" id="RU363114"/>
    </source>
</evidence>
<comment type="similarity">
    <text evidence="3 5">Belongs to the pectinacetylesterase family.</text>
</comment>
<evidence type="ECO:0000256" key="6">
    <source>
        <dbReference type="SAM" id="Phobius"/>
    </source>
</evidence>
<comment type="function">
    <text evidence="1 5">Hydrolyzes acetyl esters in homogalacturonan regions of pectin. In type I primary cell wall, galacturonic acid residues of pectin can be acetylated at the O-2 and O-3 positions. Decreasing the degree of acetylation of pectin gels in vitro alters their physical properties.</text>
</comment>
<accession>A0A3L6DJ08</accession>
<dbReference type="EC" id="3.1.1.-" evidence="5"/>
<reference evidence="7" key="1">
    <citation type="journal article" date="2018" name="Nat. Genet.">
        <title>Extensive intraspecific gene order and gene structural variations between Mo17 and other maize genomes.</title>
        <authorList>
            <person name="Sun S."/>
            <person name="Zhou Y."/>
            <person name="Chen J."/>
            <person name="Shi J."/>
            <person name="Zhao H."/>
            <person name="Zhao H."/>
            <person name="Song W."/>
            <person name="Zhang M."/>
            <person name="Cui Y."/>
            <person name="Dong X."/>
            <person name="Liu H."/>
            <person name="Ma X."/>
            <person name="Jiao Y."/>
            <person name="Wang B."/>
            <person name="Wei X."/>
            <person name="Stein J.C."/>
            <person name="Glaubitz J.C."/>
            <person name="Lu F."/>
            <person name="Yu G."/>
            <person name="Liang C."/>
            <person name="Fengler K."/>
            <person name="Li B."/>
            <person name="Rafalski A."/>
            <person name="Schnable P.S."/>
            <person name="Ware D.H."/>
            <person name="Buckler E.S."/>
            <person name="Lai J."/>
        </authorList>
    </citation>
    <scope>NUCLEOTIDE SEQUENCE [LARGE SCALE GENOMIC DNA]</scope>
    <source>
        <tissue evidence="7">Seedling</tissue>
    </source>
</reference>
<keyword evidence="6" id="KW-1133">Transmembrane helix</keyword>
<dbReference type="Pfam" id="PF03283">
    <property type="entry name" value="PAE"/>
    <property type="match status" value="2"/>
</dbReference>
<dbReference type="PANTHER" id="PTHR21562:SF69">
    <property type="entry name" value="PECTIN ACETYLESTERASE 9"/>
    <property type="match status" value="1"/>
</dbReference>
<evidence type="ECO:0000256" key="4">
    <source>
        <dbReference type="ARBA" id="ARBA00022512"/>
    </source>
</evidence>
<evidence type="ECO:0000256" key="1">
    <source>
        <dbReference type="ARBA" id="ARBA00003534"/>
    </source>
</evidence>
<comment type="caution">
    <text evidence="7">The sequence shown here is derived from an EMBL/GenBank/DDBJ whole genome shotgun (WGS) entry which is preliminary data.</text>
</comment>
<feature type="transmembrane region" description="Helical" evidence="6">
    <location>
        <begin position="465"/>
        <end position="486"/>
    </location>
</feature>
<evidence type="ECO:0000313" key="7">
    <source>
        <dbReference type="EMBL" id="PWZ08023.1"/>
    </source>
</evidence>